<feature type="domain" description="Endonuclease/exonuclease/phosphatase" evidence="1">
    <location>
        <begin position="101"/>
        <end position="355"/>
    </location>
</feature>
<gene>
    <name evidence="2" type="ORF">GCM10022395_33250</name>
</gene>
<dbReference type="Pfam" id="PF03372">
    <property type="entry name" value="Exo_endo_phos"/>
    <property type="match status" value="1"/>
</dbReference>
<dbReference type="Proteomes" id="UP001500954">
    <property type="component" value="Unassembled WGS sequence"/>
</dbReference>
<keyword evidence="3" id="KW-1185">Reference proteome</keyword>
<reference evidence="3" key="1">
    <citation type="journal article" date="2019" name="Int. J. Syst. Evol. Microbiol.">
        <title>The Global Catalogue of Microorganisms (GCM) 10K type strain sequencing project: providing services to taxonomists for standard genome sequencing and annotation.</title>
        <authorList>
            <consortium name="The Broad Institute Genomics Platform"/>
            <consortium name="The Broad Institute Genome Sequencing Center for Infectious Disease"/>
            <person name="Wu L."/>
            <person name="Ma J."/>
        </authorList>
    </citation>
    <scope>NUCLEOTIDE SEQUENCE [LARGE SCALE GENOMIC DNA]</scope>
    <source>
        <strain evidence="3">JCM 17111</strain>
    </source>
</reference>
<dbReference type="InterPro" id="IPR005135">
    <property type="entry name" value="Endo/exonuclease/phosphatase"/>
</dbReference>
<comment type="caution">
    <text evidence="2">The sequence shown here is derived from an EMBL/GenBank/DDBJ whole genome shotgun (WGS) entry which is preliminary data.</text>
</comment>
<evidence type="ECO:0000259" key="1">
    <source>
        <dbReference type="Pfam" id="PF03372"/>
    </source>
</evidence>
<protein>
    <recommendedName>
        <fullName evidence="1">Endonuclease/exonuclease/phosphatase domain-containing protein</fullName>
    </recommendedName>
</protein>
<dbReference type="PANTHER" id="PTHR41349">
    <property type="match status" value="1"/>
</dbReference>
<name>A0ABP6YK37_9FLAO</name>
<dbReference type="EMBL" id="BAABCY010000092">
    <property type="protein sequence ID" value="GAA3582241.1"/>
    <property type="molecule type" value="Genomic_DNA"/>
</dbReference>
<dbReference type="SUPFAM" id="SSF49899">
    <property type="entry name" value="Concanavalin A-like lectins/glucanases"/>
    <property type="match status" value="1"/>
</dbReference>
<evidence type="ECO:0000313" key="3">
    <source>
        <dbReference type="Proteomes" id="UP001500954"/>
    </source>
</evidence>
<dbReference type="InterPro" id="IPR036691">
    <property type="entry name" value="Endo/exonu/phosph_ase_sf"/>
</dbReference>
<sequence length="365" mass="41572">MAFSINRDEGEVWFYMDGKNVAIYNIPNLGSLNNINKTVIGGTHEYFEYGSMGQWKAFNGFLDEVTIDTFYANLGLIEGDYNRFFKLNKTHPKTNTILKTMAWNIWHGGRRYGEHVGVKRVIETIKATHADIIGLIETYGSGEIIADSLGYHFYLISSNLSILSRYPIKRTIKAFKPFNFGGAVLDIGDGKEILFLDTWLHYLPNYSANIKEGKMSSEAIIHEEQSTRSAEINQILKEIRPILNANNKKPVIMLGDFNVGSHLDWTDDTRKIHYGYSIKWPVSTAMEKAGFIDSYRALHVDPLLDAGLTWTPRAATSSKKYGLRDRIDYIYYQGPLKPIESKVIDYHPVMFPSDHAAVFTVFKLE</sequence>
<dbReference type="InterPro" id="IPR013320">
    <property type="entry name" value="ConA-like_dom_sf"/>
</dbReference>
<dbReference type="PANTHER" id="PTHR41349:SF1">
    <property type="entry name" value="PROTEIN CBG08683"/>
    <property type="match status" value="1"/>
</dbReference>
<proteinExistence type="predicted"/>
<dbReference type="Gene3D" id="2.60.120.200">
    <property type="match status" value="1"/>
</dbReference>
<dbReference type="Gene3D" id="3.60.10.10">
    <property type="entry name" value="Endonuclease/exonuclease/phosphatase"/>
    <property type="match status" value="1"/>
</dbReference>
<organism evidence="2 3">
    <name type="scientific">Snuella lapsa</name>
    <dbReference type="NCBI Taxonomy" id="870481"/>
    <lineage>
        <taxon>Bacteria</taxon>
        <taxon>Pseudomonadati</taxon>
        <taxon>Bacteroidota</taxon>
        <taxon>Flavobacteriia</taxon>
        <taxon>Flavobacteriales</taxon>
        <taxon>Flavobacteriaceae</taxon>
        <taxon>Snuella</taxon>
    </lineage>
</organism>
<evidence type="ECO:0000313" key="2">
    <source>
        <dbReference type="EMBL" id="GAA3582241.1"/>
    </source>
</evidence>
<accession>A0ABP6YK37</accession>
<dbReference type="SUPFAM" id="SSF56219">
    <property type="entry name" value="DNase I-like"/>
    <property type="match status" value="1"/>
</dbReference>